<keyword evidence="2 5" id="KW-0690">Ribosome biogenesis</keyword>
<feature type="domain" description="YqgF/RNase H-like" evidence="6">
    <location>
        <begin position="1"/>
        <end position="101"/>
    </location>
</feature>
<dbReference type="PANTHER" id="PTHR33317">
    <property type="entry name" value="POLYNUCLEOTIDYL TRANSFERASE, RIBONUCLEASE H-LIKE SUPERFAMILY PROTEIN"/>
    <property type="match status" value="1"/>
</dbReference>
<name>A0A124FKC1_9THEO</name>
<protein>
    <recommendedName>
        <fullName evidence="5">Putative pre-16S rRNA nuclease</fullName>
        <ecNumber evidence="5">3.1.-.-</ecNumber>
    </recommendedName>
</protein>
<keyword evidence="3 5" id="KW-0540">Nuclease</keyword>
<dbReference type="SUPFAM" id="SSF53098">
    <property type="entry name" value="Ribonuclease H-like"/>
    <property type="match status" value="1"/>
</dbReference>
<evidence type="ECO:0000259" key="6">
    <source>
        <dbReference type="SMART" id="SM00732"/>
    </source>
</evidence>
<dbReference type="GO" id="GO:0004518">
    <property type="term" value="F:nuclease activity"/>
    <property type="evidence" value="ECO:0007669"/>
    <property type="project" value="UniProtKB-KW"/>
</dbReference>
<evidence type="ECO:0000256" key="4">
    <source>
        <dbReference type="ARBA" id="ARBA00022801"/>
    </source>
</evidence>
<dbReference type="NCBIfam" id="TIGR00250">
    <property type="entry name" value="RNAse_H_YqgF"/>
    <property type="match status" value="1"/>
</dbReference>
<dbReference type="EC" id="3.1.-.-" evidence="5"/>
<proteinExistence type="inferred from homology"/>
<dbReference type="Pfam" id="PF03652">
    <property type="entry name" value="RuvX"/>
    <property type="match status" value="1"/>
</dbReference>
<dbReference type="AlphaFoldDB" id="A0A124FKC1"/>
<comment type="similarity">
    <text evidence="5">Belongs to the YqgF HJR family.</text>
</comment>
<dbReference type="PANTHER" id="PTHR33317:SF4">
    <property type="entry name" value="POLYNUCLEOTIDYL TRANSFERASE, RIBONUCLEASE H-LIKE SUPERFAMILY PROTEIN"/>
    <property type="match status" value="1"/>
</dbReference>
<dbReference type="InterPro" id="IPR012337">
    <property type="entry name" value="RNaseH-like_sf"/>
</dbReference>
<keyword evidence="1 5" id="KW-0963">Cytoplasm</keyword>
<evidence type="ECO:0000313" key="8">
    <source>
        <dbReference type="Proteomes" id="UP000053326"/>
    </source>
</evidence>
<dbReference type="CDD" id="cd16964">
    <property type="entry name" value="YqgF"/>
    <property type="match status" value="1"/>
</dbReference>
<dbReference type="EMBL" id="LGFO01000041">
    <property type="protein sequence ID" value="KUK36789.1"/>
    <property type="molecule type" value="Genomic_DNA"/>
</dbReference>
<dbReference type="Proteomes" id="UP000053326">
    <property type="component" value="Unassembled WGS sequence"/>
</dbReference>
<accession>A0A124FKC1</accession>
<comment type="subcellular location">
    <subcellularLocation>
        <location evidence="5">Cytoplasm</location>
    </subcellularLocation>
</comment>
<evidence type="ECO:0000256" key="5">
    <source>
        <dbReference type="HAMAP-Rule" id="MF_00651"/>
    </source>
</evidence>
<comment type="function">
    <text evidence="5">Could be a nuclease involved in processing of the 5'-end of pre-16S rRNA.</text>
</comment>
<dbReference type="GO" id="GO:0016788">
    <property type="term" value="F:hydrolase activity, acting on ester bonds"/>
    <property type="evidence" value="ECO:0007669"/>
    <property type="project" value="UniProtKB-UniRule"/>
</dbReference>
<organism evidence="7 8">
    <name type="scientific">Thermacetogenium phaeum</name>
    <dbReference type="NCBI Taxonomy" id="85874"/>
    <lineage>
        <taxon>Bacteria</taxon>
        <taxon>Bacillati</taxon>
        <taxon>Bacillota</taxon>
        <taxon>Clostridia</taxon>
        <taxon>Thermoanaerobacterales</taxon>
        <taxon>Thermoanaerobacteraceae</taxon>
        <taxon>Thermacetogenium</taxon>
    </lineage>
</organism>
<dbReference type="InterPro" id="IPR037027">
    <property type="entry name" value="YqgF/RNaseH-like_dom_sf"/>
</dbReference>
<gene>
    <name evidence="7" type="ORF">XD66_0501</name>
</gene>
<keyword evidence="4 5" id="KW-0378">Hydrolase</keyword>
<reference evidence="8" key="1">
    <citation type="journal article" date="2015" name="MBio">
        <title>Genome-Resolved Metagenomic Analysis Reveals Roles for Candidate Phyla and Other Microbial Community Members in Biogeochemical Transformations in Oil Reservoirs.</title>
        <authorList>
            <person name="Hu P."/>
            <person name="Tom L."/>
            <person name="Singh A."/>
            <person name="Thomas B.C."/>
            <person name="Baker B.J."/>
            <person name="Piceno Y.M."/>
            <person name="Andersen G.L."/>
            <person name="Banfield J.F."/>
        </authorList>
    </citation>
    <scope>NUCLEOTIDE SEQUENCE [LARGE SCALE GENOMIC DNA]</scope>
</reference>
<evidence type="ECO:0000256" key="1">
    <source>
        <dbReference type="ARBA" id="ARBA00022490"/>
    </source>
</evidence>
<dbReference type="InterPro" id="IPR005227">
    <property type="entry name" value="YqgF"/>
</dbReference>
<evidence type="ECO:0000256" key="3">
    <source>
        <dbReference type="ARBA" id="ARBA00022722"/>
    </source>
</evidence>
<sequence>MRVLGIDMGQKRIGIAISDEMGITAQALKTLERVGDEADLEAICSLVREYGVTEIVIGYPRNLNGTPGRHAEEYAAFGRELQKKSGVPVCFWDERLTTVAAEKALLEGNMERRRRRRVIDRVAACLLLESYLNWRRIEGVEG</sequence>
<dbReference type="HAMAP" id="MF_00651">
    <property type="entry name" value="Nuclease_YqgF"/>
    <property type="match status" value="1"/>
</dbReference>
<dbReference type="InterPro" id="IPR006641">
    <property type="entry name" value="YqgF/RNaseH-like_dom"/>
</dbReference>
<dbReference type="GO" id="GO:0000967">
    <property type="term" value="P:rRNA 5'-end processing"/>
    <property type="evidence" value="ECO:0007669"/>
    <property type="project" value="UniProtKB-UniRule"/>
</dbReference>
<evidence type="ECO:0000313" key="7">
    <source>
        <dbReference type="EMBL" id="KUK36789.1"/>
    </source>
</evidence>
<dbReference type="PATRIC" id="fig|85874.4.peg.1649"/>
<dbReference type="SMART" id="SM00732">
    <property type="entry name" value="YqgFc"/>
    <property type="match status" value="1"/>
</dbReference>
<comment type="caution">
    <text evidence="7">The sequence shown here is derived from an EMBL/GenBank/DDBJ whole genome shotgun (WGS) entry which is preliminary data.</text>
</comment>
<evidence type="ECO:0000256" key="2">
    <source>
        <dbReference type="ARBA" id="ARBA00022517"/>
    </source>
</evidence>
<dbReference type="GO" id="GO:0005829">
    <property type="term" value="C:cytosol"/>
    <property type="evidence" value="ECO:0007669"/>
    <property type="project" value="TreeGrafter"/>
</dbReference>
<dbReference type="Gene3D" id="3.30.420.140">
    <property type="entry name" value="YqgF/RNase H-like domain"/>
    <property type="match status" value="1"/>
</dbReference>